<evidence type="ECO:0000256" key="1">
    <source>
        <dbReference type="SAM" id="Phobius"/>
    </source>
</evidence>
<protein>
    <recommendedName>
        <fullName evidence="4">DUF2759 domain-containing protein</fullName>
    </recommendedName>
</protein>
<dbReference type="InterPro" id="IPR024490">
    <property type="entry name" value="DUF2759"/>
</dbReference>
<dbReference type="Pfam" id="PF10958">
    <property type="entry name" value="DUF2759"/>
    <property type="match status" value="1"/>
</dbReference>
<reference evidence="2 3" key="1">
    <citation type="submission" date="2021-01" db="EMBL/GenBank/DDBJ databases">
        <title>Genomic Encyclopedia of Type Strains, Phase IV (KMG-IV): sequencing the most valuable type-strain genomes for metagenomic binning, comparative biology and taxonomic classification.</title>
        <authorList>
            <person name="Goeker M."/>
        </authorList>
    </citation>
    <scope>NUCLEOTIDE SEQUENCE [LARGE SCALE GENOMIC DNA]</scope>
    <source>
        <strain evidence="2 3">DSM 105453</strain>
    </source>
</reference>
<dbReference type="EMBL" id="JAFBFH010000003">
    <property type="protein sequence ID" value="MBM7713805.1"/>
    <property type="molecule type" value="Genomic_DNA"/>
</dbReference>
<keyword evidence="1" id="KW-0472">Membrane</keyword>
<organism evidence="2 3">
    <name type="scientific">Siminovitchia thermophila</name>
    <dbReference type="NCBI Taxonomy" id="1245522"/>
    <lineage>
        <taxon>Bacteria</taxon>
        <taxon>Bacillati</taxon>
        <taxon>Bacillota</taxon>
        <taxon>Bacilli</taxon>
        <taxon>Bacillales</taxon>
        <taxon>Bacillaceae</taxon>
        <taxon>Siminovitchia</taxon>
    </lineage>
</organism>
<evidence type="ECO:0000313" key="2">
    <source>
        <dbReference type="EMBL" id="MBM7713805.1"/>
    </source>
</evidence>
<comment type="caution">
    <text evidence="2">The sequence shown here is derived from an EMBL/GenBank/DDBJ whole genome shotgun (WGS) entry which is preliminary data.</text>
</comment>
<keyword evidence="1" id="KW-1133">Transmembrane helix</keyword>
<keyword evidence="1" id="KW-0812">Transmembrane</keyword>
<gene>
    <name evidence="2" type="ORF">JOC94_000774</name>
</gene>
<dbReference type="RefSeq" id="WP_077111393.1">
    <property type="nucleotide sequence ID" value="NZ_JAFBFH010000003.1"/>
</dbReference>
<accession>A0ABS2R341</accession>
<evidence type="ECO:0000313" key="3">
    <source>
        <dbReference type="Proteomes" id="UP000823485"/>
    </source>
</evidence>
<evidence type="ECO:0008006" key="4">
    <source>
        <dbReference type="Google" id="ProtNLM"/>
    </source>
</evidence>
<proteinExistence type="predicted"/>
<sequence length="55" mass="5880">MGTAIIFSLVSILAVFALVSSLKNRNVLGIIFSLGTVGVFGFFSVMTFIFSGYPE</sequence>
<name>A0ABS2R341_9BACI</name>
<keyword evidence="3" id="KW-1185">Reference proteome</keyword>
<feature type="transmembrane region" description="Helical" evidence="1">
    <location>
        <begin position="27"/>
        <end position="50"/>
    </location>
</feature>
<dbReference type="Proteomes" id="UP000823485">
    <property type="component" value="Unassembled WGS sequence"/>
</dbReference>